<reference evidence="2 3" key="1">
    <citation type="journal article" date="2010" name="ChemBioChem">
        <title>Cloning and characterization of the biosynthetic gene cluster of 16-membered macrolide antibiotic FD-891: involvement of a dual functional cytochrome P450 monooxygenase catalyzing epoxidation and hydroxylation.</title>
        <authorList>
            <person name="Kudo F."/>
            <person name="Motegi A."/>
            <person name="Mizoue K."/>
            <person name="Eguchi T."/>
        </authorList>
    </citation>
    <scope>NUCLEOTIDE SEQUENCE [LARGE SCALE GENOMIC DNA]</scope>
    <source>
        <strain evidence="2 3">A-8890</strain>
    </source>
</reference>
<accession>A0ABN5VUE3</accession>
<keyword evidence="3" id="KW-1185">Reference proteome</keyword>
<dbReference type="EMBL" id="AP018448">
    <property type="protein sequence ID" value="BBC36170.1"/>
    <property type="molecule type" value="Genomic_DNA"/>
</dbReference>
<dbReference type="Proteomes" id="UP001321542">
    <property type="component" value="Chromosome"/>
</dbReference>
<evidence type="ECO:0000256" key="1">
    <source>
        <dbReference type="SAM" id="MobiDB-lite"/>
    </source>
</evidence>
<evidence type="ECO:0000313" key="2">
    <source>
        <dbReference type="EMBL" id="BBC36170.1"/>
    </source>
</evidence>
<feature type="region of interest" description="Disordered" evidence="1">
    <location>
        <begin position="129"/>
        <end position="150"/>
    </location>
</feature>
<proteinExistence type="predicted"/>
<dbReference type="RefSeq" id="WP_286256435.1">
    <property type="nucleotide sequence ID" value="NZ_AP018448.1"/>
</dbReference>
<organism evidence="2 3">
    <name type="scientific">Streptomyces graminofaciens</name>
    <dbReference type="NCBI Taxonomy" id="68212"/>
    <lineage>
        <taxon>Bacteria</taxon>
        <taxon>Bacillati</taxon>
        <taxon>Actinomycetota</taxon>
        <taxon>Actinomycetes</taxon>
        <taxon>Kitasatosporales</taxon>
        <taxon>Streptomycetaceae</taxon>
        <taxon>Streptomyces</taxon>
    </lineage>
</organism>
<feature type="compositionally biased region" description="Low complexity" evidence="1">
    <location>
        <begin position="141"/>
        <end position="150"/>
    </location>
</feature>
<evidence type="ECO:0000313" key="3">
    <source>
        <dbReference type="Proteomes" id="UP001321542"/>
    </source>
</evidence>
<gene>
    <name evidence="2" type="ORF">SGFS_074640</name>
</gene>
<protein>
    <submittedName>
        <fullName evidence="2">Uncharacterized protein</fullName>
    </submittedName>
</protein>
<sequence length="150" mass="15251">MDPVSVGLLVALAGGAGGEVGRQSWVGLGELVRRPFRRGEDAAHARGISSGEVELAALGQAPADAARAQALSTALAVRAALDAEFHAGLQQWHEQAKLVRTGDGEVHNTISGGTQYGPVVQGRDFSGLSFITNPPPPPATPEGGASPARG</sequence>
<reference evidence="2 3" key="2">
    <citation type="journal article" date="2023" name="ChemBioChem">
        <title>Acyltransferase Domain Exchange between Two Independent Type I Polyketide Synthases in the Same Producer Strain of Macrolide Antibiotics.</title>
        <authorList>
            <person name="Kudo F."/>
            <person name="Kishikawa K."/>
            <person name="Tsuboi K."/>
            <person name="Kido T."/>
            <person name="Usui T."/>
            <person name="Hashimoto J."/>
            <person name="Shin-Ya K."/>
            <person name="Miyanaga A."/>
            <person name="Eguchi T."/>
        </authorList>
    </citation>
    <scope>NUCLEOTIDE SEQUENCE [LARGE SCALE GENOMIC DNA]</scope>
    <source>
        <strain evidence="2 3">A-8890</strain>
    </source>
</reference>
<name>A0ABN5VUE3_9ACTN</name>